<feature type="transmembrane region" description="Helical" evidence="14">
    <location>
        <begin position="46"/>
        <end position="63"/>
    </location>
</feature>
<dbReference type="NCBIfam" id="NF001389">
    <property type="entry name" value="PRK00281.1-2"/>
    <property type="match status" value="1"/>
</dbReference>
<keyword evidence="14" id="KW-0961">Cell wall biogenesis/degradation</keyword>
<gene>
    <name evidence="14" type="primary">uppP</name>
    <name evidence="15" type="ORF">C0Z18_25455</name>
</gene>
<evidence type="ECO:0000256" key="8">
    <source>
        <dbReference type="ARBA" id="ARBA00022989"/>
    </source>
</evidence>
<name>A0A2N7VF96_9BURK</name>
<dbReference type="GO" id="GO:0050380">
    <property type="term" value="F:undecaprenyl-diphosphatase activity"/>
    <property type="evidence" value="ECO:0007669"/>
    <property type="project" value="UniProtKB-UniRule"/>
</dbReference>
<keyword evidence="6 14" id="KW-0812">Transmembrane</keyword>
<dbReference type="OrthoDB" id="9808289at2"/>
<keyword evidence="8 14" id="KW-1133">Transmembrane helix</keyword>
<evidence type="ECO:0000256" key="4">
    <source>
        <dbReference type="ARBA" id="ARBA00021581"/>
    </source>
</evidence>
<dbReference type="EC" id="3.6.1.27" evidence="3 14"/>
<feature type="transmembrane region" description="Helical" evidence="14">
    <location>
        <begin position="255"/>
        <end position="273"/>
    </location>
</feature>
<dbReference type="NCBIfam" id="NF001390">
    <property type="entry name" value="PRK00281.1-4"/>
    <property type="match status" value="1"/>
</dbReference>
<evidence type="ECO:0000256" key="6">
    <source>
        <dbReference type="ARBA" id="ARBA00022692"/>
    </source>
</evidence>
<evidence type="ECO:0000256" key="13">
    <source>
        <dbReference type="ARBA" id="ARBA00047594"/>
    </source>
</evidence>
<evidence type="ECO:0000256" key="2">
    <source>
        <dbReference type="ARBA" id="ARBA00010621"/>
    </source>
</evidence>
<evidence type="ECO:0000256" key="10">
    <source>
        <dbReference type="ARBA" id="ARBA00023251"/>
    </source>
</evidence>
<evidence type="ECO:0000256" key="11">
    <source>
        <dbReference type="ARBA" id="ARBA00032707"/>
    </source>
</evidence>
<evidence type="ECO:0000256" key="5">
    <source>
        <dbReference type="ARBA" id="ARBA00022475"/>
    </source>
</evidence>
<dbReference type="GO" id="GO:0008360">
    <property type="term" value="P:regulation of cell shape"/>
    <property type="evidence" value="ECO:0007669"/>
    <property type="project" value="UniProtKB-KW"/>
</dbReference>
<comment type="miscellaneous">
    <text evidence="14">Bacitracin is thought to be involved in the inhibition of peptidoglycan synthesis by sequestering undecaprenyl diphosphate, thereby reducing the pool of lipid carrier available.</text>
</comment>
<evidence type="ECO:0000256" key="3">
    <source>
        <dbReference type="ARBA" id="ARBA00012374"/>
    </source>
</evidence>
<comment type="similarity">
    <text evidence="2 14">Belongs to the UppP family.</text>
</comment>
<dbReference type="PANTHER" id="PTHR30622">
    <property type="entry name" value="UNDECAPRENYL-DIPHOSPHATASE"/>
    <property type="match status" value="1"/>
</dbReference>
<proteinExistence type="inferred from homology"/>
<dbReference type="Pfam" id="PF02673">
    <property type="entry name" value="BacA"/>
    <property type="match status" value="1"/>
</dbReference>
<dbReference type="PANTHER" id="PTHR30622:SF3">
    <property type="entry name" value="UNDECAPRENYL-DIPHOSPHATASE"/>
    <property type="match status" value="1"/>
</dbReference>
<evidence type="ECO:0000313" key="16">
    <source>
        <dbReference type="Proteomes" id="UP000235616"/>
    </source>
</evidence>
<dbReference type="GO" id="GO:0046677">
    <property type="term" value="P:response to antibiotic"/>
    <property type="evidence" value="ECO:0007669"/>
    <property type="project" value="UniProtKB-UniRule"/>
</dbReference>
<keyword evidence="14" id="KW-0573">Peptidoglycan synthesis</keyword>
<evidence type="ECO:0000256" key="1">
    <source>
        <dbReference type="ARBA" id="ARBA00004651"/>
    </source>
</evidence>
<feature type="transmembrane region" description="Helical" evidence="14">
    <location>
        <begin position="83"/>
        <end position="103"/>
    </location>
</feature>
<keyword evidence="10 14" id="KW-0046">Antibiotic resistance</keyword>
<keyword evidence="5 14" id="KW-1003">Cell membrane</keyword>
<comment type="function">
    <text evidence="14">Catalyzes the dephosphorylation of undecaprenyl diphosphate (UPP). Confers resistance to bacitracin.</text>
</comment>
<reference evidence="15 16" key="1">
    <citation type="submission" date="2018-01" db="EMBL/GenBank/DDBJ databases">
        <title>Whole genome analyses suggest that Burkholderia sensu lato contains two further novel genera in the rhizoxinica-symbiotica group Mycetohabitans gen. nov., and Trinickia gen. nov.: implications for the evolution of diazotrophy and nodulation in the Burkholderiaceae.</title>
        <authorList>
            <person name="Estrada-de los Santos P."/>
            <person name="Palmer M."/>
            <person name="Chavez-Ramirez B."/>
            <person name="Beukes C."/>
            <person name="Steenkamp E.T."/>
            <person name="Hirsch A.M."/>
            <person name="Manyaka P."/>
            <person name="Maluk M."/>
            <person name="Lafos M."/>
            <person name="Crook M."/>
            <person name="Gross E."/>
            <person name="Simon M.F."/>
            <person name="Bueno dos Reis Junior F."/>
            <person name="Poole P.S."/>
            <person name="Venter S.N."/>
            <person name="James E.K."/>
        </authorList>
    </citation>
    <scope>NUCLEOTIDE SEQUENCE [LARGE SCALE GENOMIC DNA]</scope>
    <source>
        <strain evidence="15 16">GIMN1.004</strain>
    </source>
</reference>
<evidence type="ECO:0000313" key="15">
    <source>
        <dbReference type="EMBL" id="PMS15828.1"/>
    </source>
</evidence>
<keyword evidence="7 14" id="KW-0378">Hydrolase</keyword>
<evidence type="ECO:0000256" key="9">
    <source>
        <dbReference type="ARBA" id="ARBA00023136"/>
    </source>
</evidence>
<feature type="transmembrane region" description="Helical" evidence="14">
    <location>
        <begin position="109"/>
        <end position="129"/>
    </location>
</feature>
<evidence type="ECO:0000256" key="7">
    <source>
        <dbReference type="ARBA" id="ARBA00022801"/>
    </source>
</evidence>
<keyword evidence="16" id="KW-1185">Reference proteome</keyword>
<feature type="transmembrane region" description="Helical" evidence="14">
    <location>
        <begin position="216"/>
        <end position="243"/>
    </location>
</feature>
<evidence type="ECO:0000256" key="12">
    <source>
        <dbReference type="ARBA" id="ARBA00032932"/>
    </source>
</evidence>
<dbReference type="EMBL" id="PNYA01000028">
    <property type="protein sequence ID" value="PMS15828.1"/>
    <property type="molecule type" value="Genomic_DNA"/>
</dbReference>
<comment type="subcellular location">
    <subcellularLocation>
        <location evidence="1 14">Cell membrane</location>
        <topology evidence="1 14">Multi-pass membrane protein</topology>
    </subcellularLocation>
</comment>
<organism evidence="15 16">
    <name type="scientific">Trinickia dabaoshanensis</name>
    <dbReference type="NCBI Taxonomy" id="564714"/>
    <lineage>
        <taxon>Bacteria</taxon>
        <taxon>Pseudomonadati</taxon>
        <taxon>Pseudomonadota</taxon>
        <taxon>Betaproteobacteria</taxon>
        <taxon>Burkholderiales</taxon>
        <taxon>Burkholderiaceae</taxon>
        <taxon>Trinickia</taxon>
    </lineage>
</organism>
<dbReference type="InterPro" id="IPR003824">
    <property type="entry name" value="UppP"/>
</dbReference>
<dbReference type="HAMAP" id="MF_01006">
    <property type="entry name" value="Undec_diphosphatase"/>
    <property type="match status" value="1"/>
</dbReference>
<comment type="caution">
    <text evidence="15">The sequence shown here is derived from an EMBL/GenBank/DDBJ whole genome shotgun (WGS) entry which is preliminary data.</text>
</comment>
<keyword evidence="14" id="KW-0133">Cell shape</keyword>
<dbReference type="NCBIfam" id="TIGR00753">
    <property type="entry name" value="undec_PP_bacA"/>
    <property type="match status" value="1"/>
</dbReference>
<dbReference type="GO" id="GO:0071555">
    <property type="term" value="P:cell wall organization"/>
    <property type="evidence" value="ECO:0007669"/>
    <property type="project" value="UniProtKB-KW"/>
</dbReference>
<feature type="transmembrane region" description="Helical" evidence="14">
    <location>
        <begin position="192"/>
        <end position="210"/>
    </location>
</feature>
<dbReference type="RefSeq" id="WP_102648239.1">
    <property type="nucleotide sequence ID" value="NZ_PNYA01000028.1"/>
</dbReference>
<keyword evidence="9 14" id="KW-0472">Membrane</keyword>
<sequence length="278" mass="29802">MDWVLIGKALILGVVEGLTEFLPVSSTGHLIVVGSLLNFGGDSAKTFHVVIQFGAILAVCWEYRRRIGRVASGVWGDATQRRFALNVVIATIPAVLLGLSFEAVIKDALFAPVPVAVALVVGGVVILWAQARERRRAGASGRIRTIDELRPLDALKVGCAQCCALIPGVSRSGSTIIGAMLLGVERRVATEFSFFLAIPVIGGATLYELIKHRGTAFVDIADILTVGTAAAFVSAFICVRWLLRYLATHDFTAFAWYRIAFGMIVLVIGYGDALNWGA</sequence>
<protein>
    <recommendedName>
        <fullName evidence="4 14">Undecaprenyl-diphosphatase</fullName>
        <ecNumber evidence="3 14">3.6.1.27</ecNumber>
    </recommendedName>
    <alternativeName>
        <fullName evidence="12 14">Bacitracin resistance protein</fullName>
    </alternativeName>
    <alternativeName>
        <fullName evidence="11 14">Undecaprenyl pyrophosphate phosphatase</fullName>
    </alternativeName>
</protein>
<dbReference type="GO" id="GO:0005886">
    <property type="term" value="C:plasma membrane"/>
    <property type="evidence" value="ECO:0007669"/>
    <property type="project" value="UniProtKB-SubCell"/>
</dbReference>
<dbReference type="GO" id="GO:0009252">
    <property type="term" value="P:peptidoglycan biosynthetic process"/>
    <property type="evidence" value="ECO:0007669"/>
    <property type="project" value="UniProtKB-KW"/>
</dbReference>
<dbReference type="Proteomes" id="UP000235616">
    <property type="component" value="Unassembled WGS sequence"/>
</dbReference>
<evidence type="ECO:0000256" key="14">
    <source>
        <dbReference type="HAMAP-Rule" id="MF_01006"/>
    </source>
</evidence>
<dbReference type="AlphaFoldDB" id="A0A2N7VF96"/>
<accession>A0A2N7VF96</accession>
<comment type="catalytic activity">
    <reaction evidence="13 14">
        <text>di-trans,octa-cis-undecaprenyl diphosphate + H2O = di-trans,octa-cis-undecaprenyl phosphate + phosphate + H(+)</text>
        <dbReference type="Rhea" id="RHEA:28094"/>
        <dbReference type="ChEBI" id="CHEBI:15377"/>
        <dbReference type="ChEBI" id="CHEBI:15378"/>
        <dbReference type="ChEBI" id="CHEBI:43474"/>
        <dbReference type="ChEBI" id="CHEBI:58405"/>
        <dbReference type="ChEBI" id="CHEBI:60392"/>
        <dbReference type="EC" id="3.6.1.27"/>
    </reaction>
</comment>